<name>A0A1M6YRR5_9BRAD</name>
<dbReference type="OrthoDB" id="7058586at2"/>
<dbReference type="Pfam" id="PF11066">
    <property type="entry name" value="DUF2867"/>
    <property type="match status" value="1"/>
</dbReference>
<dbReference type="EMBL" id="FNTI01000001">
    <property type="protein sequence ID" value="SED16332.1"/>
    <property type="molecule type" value="Genomic_DNA"/>
</dbReference>
<dbReference type="Proteomes" id="UP000183208">
    <property type="component" value="Unassembled WGS sequence"/>
</dbReference>
<dbReference type="AlphaFoldDB" id="A0A1M6YRR5"/>
<evidence type="ECO:0000313" key="1">
    <source>
        <dbReference type="EMBL" id="SED16332.1"/>
    </source>
</evidence>
<evidence type="ECO:0008006" key="3">
    <source>
        <dbReference type="Google" id="ProtNLM"/>
    </source>
</evidence>
<dbReference type="RefSeq" id="WP_074820710.1">
    <property type="nucleotide sequence ID" value="NZ_FNTI01000001.1"/>
</dbReference>
<reference evidence="1 2" key="1">
    <citation type="submission" date="2016-10" db="EMBL/GenBank/DDBJ databases">
        <authorList>
            <person name="de Groot N.N."/>
        </authorList>
    </citation>
    <scope>NUCLEOTIDE SEQUENCE [LARGE SCALE GENOMIC DNA]</scope>
    <source>
        <strain evidence="1 2">GAS522</strain>
    </source>
</reference>
<proteinExistence type="predicted"/>
<gene>
    <name evidence="1" type="ORF">SAMN05444171_3315</name>
</gene>
<sequence>MTVQEITPAVDTDALLAGAQFADAFRVETGDRNLDARHAAERMLASQPRWVDALVSLRNFVVSPLGLKPSGEGAPAPRGMIGIFPVLSETPDRLIAGFNDSHLDFRVVIDVTAPEGVRQVTLTTLVKTHNWFGRTYLTIIMPFHRLIAPTLLRQVAG</sequence>
<accession>A0A1M6YRR5</accession>
<dbReference type="InterPro" id="IPR021295">
    <property type="entry name" value="DUF2867"/>
</dbReference>
<evidence type="ECO:0000313" key="2">
    <source>
        <dbReference type="Proteomes" id="UP000183208"/>
    </source>
</evidence>
<protein>
    <recommendedName>
        <fullName evidence="3">DUF2867 domain-containing protein</fullName>
    </recommendedName>
</protein>
<organism evidence="1 2">
    <name type="scientific">Bradyrhizobium lablabi</name>
    <dbReference type="NCBI Taxonomy" id="722472"/>
    <lineage>
        <taxon>Bacteria</taxon>
        <taxon>Pseudomonadati</taxon>
        <taxon>Pseudomonadota</taxon>
        <taxon>Alphaproteobacteria</taxon>
        <taxon>Hyphomicrobiales</taxon>
        <taxon>Nitrobacteraceae</taxon>
        <taxon>Bradyrhizobium</taxon>
    </lineage>
</organism>